<evidence type="ECO:0000313" key="2">
    <source>
        <dbReference type="EMBL" id="KER29225.1"/>
    </source>
</evidence>
<accession>A0A075A139</accession>
<feature type="compositionally biased region" description="Polar residues" evidence="1">
    <location>
        <begin position="312"/>
        <end position="329"/>
    </location>
</feature>
<dbReference type="Proteomes" id="UP000054324">
    <property type="component" value="Unassembled WGS sequence"/>
</dbReference>
<protein>
    <submittedName>
        <fullName evidence="2">Uncharacterized protein</fullName>
    </submittedName>
</protein>
<dbReference type="AlphaFoldDB" id="A0A075A139"/>
<gene>
    <name evidence="2" type="ORF">T265_04074</name>
</gene>
<dbReference type="EMBL" id="KL596682">
    <property type="protein sequence ID" value="KER29225.1"/>
    <property type="molecule type" value="Genomic_DNA"/>
</dbReference>
<dbReference type="OrthoDB" id="6365676at2759"/>
<keyword evidence="3" id="KW-1185">Reference proteome</keyword>
<feature type="region of interest" description="Disordered" evidence="1">
    <location>
        <begin position="310"/>
        <end position="329"/>
    </location>
</feature>
<dbReference type="RefSeq" id="XP_009166984.1">
    <property type="nucleotide sequence ID" value="XM_009168720.1"/>
</dbReference>
<organism evidence="2 3">
    <name type="scientific">Opisthorchis viverrini</name>
    <name type="common">Southeast Asian liver fluke</name>
    <dbReference type="NCBI Taxonomy" id="6198"/>
    <lineage>
        <taxon>Eukaryota</taxon>
        <taxon>Metazoa</taxon>
        <taxon>Spiralia</taxon>
        <taxon>Lophotrochozoa</taxon>
        <taxon>Platyhelminthes</taxon>
        <taxon>Trematoda</taxon>
        <taxon>Digenea</taxon>
        <taxon>Opisthorchiida</taxon>
        <taxon>Opisthorchiata</taxon>
        <taxon>Opisthorchiidae</taxon>
        <taxon>Opisthorchis</taxon>
    </lineage>
</organism>
<proteinExistence type="predicted"/>
<dbReference type="STRING" id="6198.A0A075A139"/>
<evidence type="ECO:0000256" key="1">
    <source>
        <dbReference type="SAM" id="MobiDB-lite"/>
    </source>
</evidence>
<dbReference type="CTD" id="20318260"/>
<dbReference type="GeneID" id="20318260"/>
<evidence type="ECO:0000313" key="3">
    <source>
        <dbReference type="Proteomes" id="UP000054324"/>
    </source>
</evidence>
<sequence length="329" mass="36726">MTDAFRSETNQELDREDLSYISPDRMKLKTRTPYFDPLCSAQHSSDNGALCQLELCGNPKDTILSSVMSTCYNFPCALNAPNDSLTSDFWASREMKVLYHRLREHLSKLGLMALPYSPMDCGATHSSLMTSGLSRTEQPHHSQNFLRQSCPSAFRSVQKQPWNHPVSEEDKRFGAQLRAYSAILLHTSLKNFPNTKTTMCPDFYFSSLPGAANFLQPLLAHSIQLHELSESAPLVTSHDTFPNQSAIGCSTSSHQNSLLLQNEQVWSVSPESKSSRLHGASIAEDQFALLTQDPGLRIATLPQVDLYRIPENDTTQPVDNGTQSNSNNW</sequence>
<dbReference type="KEGG" id="ovi:T265_04074"/>
<reference evidence="2 3" key="1">
    <citation type="submission" date="2013-11" db="EMBL/GenBank/DDBJ databases">
        <title>Opisthorchis viverrini - life in the bile duct.</title>
        <authorList>
            <person name="Young N.D."/>
            <person name="Nagarajan N."/>
            <person name="Lin S.J."/>
            <person name="Korhonen P.K."/>
            <person name="Jex A.R."/>
            <person name="Hall R.S."/>
            <person name="Safavi-Hemami H."/>
            <person name="Kaewkong W."/>
            <person name="Bertrand D."/>
            <person name="Gao S."/>
            <person name="Seet Q."/>
            <person name="Wongkham S."/>
            <person name="Teh B.T."/>
            <person name="Wongkham C."/>
            <person name="Intapan P.M."/>
            <person name="Maleewong W."/>
            <person name="Yang X."/>
            <person name="Hu M."/>
            <person name="Wang Z."/>
            <person name="Hofmann A."/>
            <person name="Sternberg P.W."/>
            <person name="Tan P."/>
            <person name="Wang J."/>
            <person name="Gasser R.B."/>
        </authorList>
    </citation>
    <scope>NUCLEOTIDE SEQUENCE [LARGE SCALE GENOMIC DNA]</scope>
</reference>
<name>A0A075A139_OPIVI</name>